<dbReference type="AlphaFoldDB" id="A0A0C3NV42"/>
<reference evidence="2 3" key="1">
    <citation type="submission" date="2014-04" db="EMBL/GenBank/DDBJ databases">
        <authorList>
            <consortium name="DOE Joint Genome Institute"/>
            <person name="Kuo A."/>
            <person name="Kohler A."/>
            <person name="Costa M.D."/>
            <person name="Nagy L.G."/>
            <person name="Floudas D."/>
            <person name="Copeland A."/>
            <person name="Barry K.W."/>
            <person name="Cichocki N."/>
            <person name="Veneault-Fourrey C."/>
            <person name="LaButti K."/>
            <person name="Lindquist E.A."/>
            <person name="Lipzen A."/>
            <person name="Lundell T."/>
            <person name="Morin E."/>
            <person name="Murat C."/>
            <person name="Sun H."/>
            <person name="Tunlid A."/>
            <person name="Henrissat B."/>
            <person name="Grigoriev I.V."/>
            <person name="Hibbett D.S."/>
            <person name="Martin F."/>
            <person name="Nordberg H.P."/>
            <person name="Cantor M.N."/>
            <person name="Hua S.X."/>
        </authorList>
    </citation>
    <scope>NUCLEOTIDE SEQUENCE [LARGE SCALE GENOMIC DNA]</scope>
    <source>
        <strain evidence="2 3">Marx 270</strain>
    </source>
</reference>
<organism evidence="2 3">
    <name type="scientific">Pisolithus tinctorius Marx 270</name>
    <dbReference type="NCBI Taxonomy" id="870435"/>
    <lineage>
        <taxon>Eukaryota</taxon>
        <taxon>Fungi</taxon>
        <taxon>Dikarya</taxon>
        <taxon>Basidiomycota</taxon>
        <taxon>Agaricomycotina</taxon>
        <taxon>Agaricomycetes</taxon>
        <taxon>Agaricomycetidae</taxon>
        <taxon>Boletales</taxon>
        <taxon>Sclerodermatineae</taxon>
        <taxon>Pisolithaceae</taxon>
        <taxon>Pisolithus</taxon>
    </lineage>
</organism>
<protein>
    <submittedName>
        <fullName evidence="2">Uncharacterized protein</fullName>
    </submittedName>
</protein>
<feature type="compositionally biased region" description="Low complexity" evidence="1">
    <location>
        <begin position="17"/>
        <end position="29"/>
    </location>
</feature>
<feature type="region of interest" description="Disordered" evidence="1">
    <location>
        <begin position="1"/>
        <end position="68"/>
    </location>
</feature>
<evidence type="ECO:0000313" key="2">
    <source>
        <dbReference type="EMBL" id="KIN99083.1"/>
    </source>
</evidence>
<feature type="non-terminal residue" evidence="2">
    <location>
        <position position="246"/>
    </location>
</feature>
<gene>
    <name evidence="2" type="ORF">M404DRAFT_30693</name>
</gene>
<dbReference type="Proteomes" id="UP000054217">
    <property type="component" value="Unassembled WGS sequence"/>
</dbReference>
<reference evidence="3" key="2">
    <citation type="submission" date="2015-01" db="EMBL/GenBank/DDBJ databases">
        <title>Evolutionary Origins and Diversification of the Mycorrhizal Mutualists.</title>
        <authorList>
            <consortium name="DOE Joint Genome Institute"/>
            <consortium name="Mycorrhizal Genomics Consortium"/>
            <person name="Kohler A."/>
            <person name="Kuo A."/>
            <person name="Nagy L.G."/>
            <person name="Floudas D."/>
            <person name="Copeland A."/>
            <person name="Barry K.W."/>
            <person name="Cichocki N."/>
            <person name="Veneault-Fourrey C."/>
            <person name="LaButti K."/>
            <person name="Lindquist E.A."/>
            <person name="Lipzen A."/>
            <person name="Lundell T."/>
            <person name="Morin E."/>
            <person name="Murat C."/>
            <person name="Riley R."/>
            <person name="Ohm R."/>
            <person name="Sun H."/>
            <person name="Tunlid A."/>
            <person name="Henrissat B."/>
            <person name="Grigoriev I.V."/>
            <person name="Hibbett D.S."/>
            <person name="Martin F."/>
        </authorList>
    </citation>
    <scope>NUCLEOTIDE SEQUENCE [LARGE SCALE GENOMIC DNA]</scope>
    <source>
        <strain evidence="3">Marx 270</strain>
    </source>
</reference>
<feature type="compositionally biased region" description="Polar residues" evidence="1">
    <location>
        <begin position="31"/>
        <end position="40"/>
    </location>
</feature>
<dbReference type="STRING" id="870435.A0A0C3NV42"/>
<feature type="region of interest" description="Disordered" evidence="1">
    <location>
        <begin position="82"/>
        <end position="129"/>
    </location>
</feature>
<sequence length="246" mass="26015">MARLQPKKRGFLYIGKSSSSAPNVPPVSNLFLPTQQTNGSVKHKSQGQSEAPVGGIASNPGHSSHGFKGKLAAMKSRFIRCHRGPSSSSADPIVSEGAQEDHGPRQVAQDVETQGLSSNAGPDPDPALAGDDLGIAQQVFKNIKPIPRAGEIVVDIVAQTSTAVADLENLSSNYLQPLKIFNNVVTTIANVHPYAQIALSILTAASQLIITQANLDSAISDLLKKVGSVYAFLLKDDTIKNIDTMR</sequence>
<accession>A0A0C3NV42</accession>
<dbReference type="EMBL" id="KN832008">
    <property type="protein sequence ID" value="KIN99083.1"/>
    <property type="molecule type" value="Genomic_DNA"/>
</dbReference>
<dbReference type="HOGENOM" id="CLU_113412_0_0_1"/>
<name>A0A0C3NV42_PISTI</name>
<evidence type="ECO:0000313" key="3">
    <source>
        <dbReference type="Proteomes" id="UP000054217"/>
    </source>
</evidence>
<dbReference type="OrthoDB" id="2693510at2759"/>
<keyword evidence="3" id="KW-1185">Reference proteome</keyword>
<dbReference type="InParanoid" id="A0A0C3NV42"/>
<proteinExistence type="predicted"/>
<evidence type="ECO:0000256" key="1">
    <source>
        <dbReference type="SAM" id="MobiDB-lite"/>
    </source>
</evidence>
<feature type="compositionally biased region" description="Basic residues" evidence="1">
    <location>
        <begin position="1"/>
        <end position="10"/>
    </location>
</feature>
<feature type="compositionally biased region" description="Low complexity" evidence="1">
    <location>
        <begin position="120"/>
        <end position="129"/>
    </location>
</feature>